<feature type="region of interest" description="Disordered" evidence="1">
    <location>
        <begin position="326"/>
        <end position="522"/>
    </location>
</feature>
<feature type="compositionally biased region" description="Polar residues" evidence="1">
    <location>
        <begin position="196"/>
        <end position="206"/>
    </location>
</feature>
<dbReference type="PANTHER" id="PTHR28089:SF1">
    <property type="entry name" value="PROTEIN ZDS1-RELATED"/>
    <property type="match status" value="1"/>
</dbReference>
<feature type="compositionally biased region" description="Polar residues" evidence="1">
    <location>
        <begin position="132"/>
        <end position="152"/>
    </location>
</feature>
<feature type="region of interest" description="Disordered" evidence="1">
    <location>
        <begin position="242"/>
        <end position="288"/>
    </location>
</feature>
<dbReference type="GO" id="GO:0010971">
    <property type="term" value="P:positive regulation of G2/M transition of mitotic cell cycle"/>
    <property type="evidence" value="ECO:0007669"/>
    <property type="project" value="TreeGrafter"/>
</dbReference>
<feature type="compositionally biased region" description="Polar residues" evidence="1">
    <location>
        <begin position="495"/>
        <end position="522"/>
    </location>
</feature>
<feature type="region of interest" description="Disordered" evidence="1">
    <location>
        <begin position="189"/>
        <end position="211"/>
    </location>
</feature>
<evidence type="ECO:0000256" key="1">
    <source>
        <dbReference type="SAM" id="MobiDB-lite"/>
    </source>
</evidence>
<dbReference type="AlphaFoldDB" id="A0A6H0Y498"/>
<feature type="compositionally biased region" description="Basic and acidic residues" evidence="1">
    <location>
        <begin position="443"/>
        <end position="454"/>
    </location>
</feature>
<dbReference type="GO" id="GO:0005737">
    <property type="term" value="C:cytoplasm"/>
    <property type="evidence" value="ECO:0007669"/>
    <property type="project" value="TreeGrafter"/>
</dbReference>
<feature type="region of interest" description="Disordered" evidence="1">
    <location>
        <begin position="71"/>
        <end position="155"/>
    </location>
</feature>
<keyword evidence="3" id="KW-1185">Reference proteome</keyword>
<reference evidence="2 3" key="1">
    <citation type="journal article" date="2016" name="Sci. Rep.">
        <title>Peltaster fructicola genome reveals evolution from an invasive phytopathogen to an ectophytic parasite.</title>
        <authorList>
            <person name="Xu C."/>
            <person name="Chen H."/>
            <person name="Gleason M.L."/>
            <person name="Xu J.R."/>
            <person name="Liu H."/>
            <person name="Zhang R."/>
            <person name="Sun G."/>
        </authorList>
    </citation>
    <scope>NUCLEOTIDE SEQUENCE [LARGE SCALE GENOMIC DNA]</scope>
    <source>
        <strain evidence="2 3">LNHT1506</strain>
    </source>
</reference>
<feature type="compositionally biased region" description="Basic and acidic residues" evidence="1">
    <location>
        <begin position="276"/>
        <end position="288"/>
    </location>
</feature>
<feature type="compositionally biased region" description="Low complexity" evidence="1">
    <location>
        <begin position="461"/>
        <end position="476"/>
    </location>
</feature>
<feature type="compositionally biased region" description="Basic and acidic residues" evidence="1">
    <location>
        <begin position="326"/>
        <end position="335"/>
    </location>
</feature>
<evidence type="ECO:0000313" key="2">
    <source>
        <dbReference type="EMBL" id="QIX01440.1"/>
    </source>
</evidence>
<evidence type="ECO:0000313" key="3">
    <source>
        <dbReference type="Proteomes" id="UP000503462"/>
    </source>
</evidence>
<protein>
    <submittedName>
        <fullName evidence="2">Uncharacterized protein</fullName>
    </submittedName>
</protein>
<accession>A0A6H0Y498</accession>
<feature type="compositionally biased region" description="Polar residues" evidence="1">
    <location>
        <begin position="110"/>
        <end position="124"/>
    </location>
</feature>
<dbReference type="InterPro" id="IPR040206">
    <property type="entry name" value="Zds1/2"/>
</dbReference>
<feature type="compositionally biased region" description="Basic residues" evidence="1">
    <location>
        <begin position="356"/>
        <end position="367"/>
    </location>
</feature>
<dbReference type="Proteomes" id="UP000503462">
    <property type="component" value="Chromosome 5"/>
</dbReference>
<dbReference type="PANTHER" id="PTHR28089">
    <property type="entry name" value="PROTEIN ZDS1-RELATED"/>
    <property type="match status" value="1"/>
</dbReference>
<sequence>MQASARQQELERLYNARKGHVPQISISDDSHHITEAIGSYYGDEEQSTGLGVKVDHRPLSYMSAPSEARFTAMPRSTSLSNRHAAAYDGGERPPMPMRRSSERVPKSPPSDANGSPTGFKSLSPISAHEENVSTPPSLSRHNSTDTATQSFPLNDIDYESSPAAVAQELSNLQAIRRMSMNVDTADPDLPAFGSVSVPTSPPGQATSEDDPSKLFWVPARLHPELAPKEFKTFVEERVDKIRRRSGSEDSLSPDSLDRSGSGGGLRRKKSMLSHQIDTRGDYQDGADRLERRRSKGIRVEGATTIANLHDLEELVNDPAQLVRRMSLDQQRRSEDSESDVPEGDVILPGLSQTLKRSTRTTYRRGSLRKGERVPFSKRALSRQSEQDGDEQQQLNDLDFDLPTVGISRVQTEPMPETRTSEEYMDPPPRSKQRPAQASYPNVEPERNEQQDLNRQHIAHTQQQAYEQSVEQQQQQQHAVNDRLQRAELAQPQPPQHRQFQSRIASQGRTTAQLPGYHNTNPLPNIIETLPDGTKVPVGPLANQAQQFPERKSSFEMNRAPPRVRMRDLYQADNHLRPPRHWMTSARTLR</sequence>
<dbReference type="EMBL" id="CP051143">
    <property type="protein sequence ID" value="QIX01440.1"/>
    <property type="molecule type" value="Genomic_DNA"/>
</dbReference>
<name>A0A6H0Y498_9PEZI</name>
<dbReference type="GO" id="GO:0030010">
    <property type="term" value="P:establishment of cell polarity"/>
    <property type="evidence" value="ECO:0007669"/>
    <property type="project" value="TreeGrafter"/>
</dbReference>
<dbReference type="OrthoDB" id="5589766at2759"/>
<gene>
    <name evidence="2" type="ORF">AMS68_006957</name>
</gene>
<proteinExistence type="predicted"/>
<organism evidence="2 3">
    <name type="scientific">Peltaster fructicola</name>
    <dbReference type="NCBI Taxonomy" id="286661"/>
    <lineage>
        <taxon>Eukaryota</taxon>
        <taxon>Fungi</taxon>
        <taxon>Dikarya</taxon>
        <taxon>Ascomycota</taxon>
        <taxon>Pezizomycotina</taxon>
        <taxon>Dothideomycetes</taxon>
        <taxon>Dothideomycetes incertae sedis</taxon>
        <taxon>Peltaster</taxon>
    </lineage>
</organism>